<dbReference type="Gene3D" id="1.25.40.20">
    <property type="entry name" value="Ankyrin repeat-containing domain"/>
    <property type="match status" value="1"/>
</dbReference>
<dbReference type="Proteomes" id="UP001271007">
    <property type="component" value="Unassembled WGS sequence"/>
</dbReference>
<comment type="caution">
    <text evidence="1">The sequence shown here is derived from an EMBL/GenBank/DDBJ whole genome shotgun (WGS) entry which is preliminary data.</text>
</comment>
<proteinExistence type="predicted"/>
<evidence type="ECO:0000313" key="2">
    <source>
        <dbReference type="Proteomes" id="UP001271007"/>
    </source>
</evidence>
<sequence length="215" mass="23717">MVKLLLSLGCTSVDTQGCLRGCSGVSINAEGCSHAPPWAKVEAHPGETPFSLSIIANDLEITKLLLPKTKLRMHSKDLILCYGGQSNSETPLFTAWRVSSCEMLALQLNSPDIDGALQDANGSSLLHHILSHKISLLDDHKRYPSTDRAFRLAYREKARLLIKSGKFDMTLKDSRALTPLAFAVAMEDEANVEVFLESANVEKEDRERVASPPWR</sequence>
<dbReference type="InterPro" id="IPR036770">
    <property type="entry name" value="Ankyrin_rpt-contain_sf"/>
</dbReference>
<protein>
    <submittedName>
        <fullName evidence="1">Uncharacterized protein</fullName>
    </submittedName>
</protein>
<gene>
    <name evidence="1" type="ORF">LTR09_005747</name>
</gene>
<name>A0AAJ0GDM1_9PEZI</name>
<dbReference type="EMBL" id="JAWDJX010000017">
    <property type="protein sequence ID" value="KAK3053121.1"/>
    <property type="molecule type" value="Genomic_DNA"/>
</dbReference>
<dbReference type="SUPFAM" id="SSF48403">
    <property type="entry name" value="Ankyrin repeat"/>
    <property type="match status" value="1"/>
</dbReference>
<reference evidence="1" key="1">
    <citation type="submission" date="2023-04" db="EMBL/GenBank/DDBJ databases">
        <title>Black Yeasts Isolated from many extreme environments.</title>
        <authorList>
            <person name="Coleine C."/>
            <person name="Stajich J.E."/>
            <person name="Selbmann L."/>
        </authorList>
    </citation>
    <scope>NUCLEOTIDE SEQUENCE</scope>
    <source>
        <strain evidence="1">CCFEE 5312</strain>
    </source>
</reference>
<organism evidence="1 2">
    <name type="scientific">Extremus antarcticus</name>
    <dbReference type="NCBI Taxonomy" id="702011"/>
    <lineage>
        <taxon>Eukaryota</taxon>
        <taxon>Fungi</taxon>
        <taxon>Dikarya</taxon>
        <taxon>Ascomycota</taxon>
        <taxon>Pezizomycotina</taxon>
        <taxon>Dothideomycetes</taxon>
        <taxon>Dothideomycetidae</taxon>
        <taxon>Mycosphaerellales</taxon>
        <taxon>Extremaceae</taxon>
        <taxon>Extremus</taxon>
    </lineage>
</organism>
<keyword evidence="2" id="KW-1185">Reference proteome</keyword>
<dbReference type="AlphaFoldDB" id="A0AAJ0GDM1"/>
<evidence type="ECO:0000313" key="1">
    <source>
        <dbReference type="EMBL" id="KAK3053121.1"/>
    </source>
</evidence>
<accession>A0AAJ0GDM1</accession>